<evidence type="ECO:0000256" key="1">
    <source>
        <dbReference type="SAM" id="SignalP"/>
    </source>
</evidence>
<reference evidence="2" key="1">
    <citation type="submission" date="2014-11" db="EMBL/GenBank/DDBJ databases">
        <authorList>
            <person name="Geib S."/>
        </authorList>
    </citation>
    <scope>NUCLEOTIDE SEQUENCE</scope>
</reference>
<gene>
    <name evidence="2" type="ORF">g.3982</name>
</gene>
<accession>A0A0A1WGS4</accession>
<keyword evidence="1" id="KW-0732">Signal</keyword>
<name>A0A0A1WGS4_ZEUCU</name>
<evidence type="ECO:0000313" key="2">
    <source>
        <dbReference type="EMBL" id="JAC98086.1"/>
    </source>
</evidence>
<feature type="chain" id="PRO_5001982502" description="Phlebovirus glycoprotein G2 fusion domain-containing protein" evidence="1">
    <location>
        <begin position="32"/>
        <end position="121"/>
    </location>
</feature>
<feature type="signal peptide" evidence="1">
    <location>
        <begin position="1"/>
        <end position="31"/>
    </location>
</feature>
<dbReference type="AlphaFoldDB" id="A0A0A1WGS4"/>
<dbReference type="EMBL" id="GBXI01016205">
    <property type="protein sequence ID" value="JAC98086.1"/>
    <property type="molecule type" value="Transcribed_RNA"/>
</dbReference>
<sequence>MDAVNCNTPRCLARLFKQLALFILYNMVSQAFLAPTTSASYQIVTTIKPTVSTQQLDNLDCNDSRCECNDYEIKCVIKGVSIRIESDVLWTNNTQLTINCATNTTAMEIQQVQLPYRFRHN</sequence>
<reference evidence="2" key="2">
    <citation type="journal article" date="2015" name="Gigascience">
        <title>Reconstructing a comprehensive transcriptome assembly of a white-pupal translocated strain of the pest fruit fly Bactrocera cucurbitae.</title>
        <authorList>
            <person name="Sim S.B."/>
            <person name="Calla B."/>
            <person name="Hall B."/>
            <person name="DeRego T."/>
            <person name="Geib S.M."/>
        </authorList>
    </citation>
    <scope>NUCLEOTIDE SEQUENCE</scope>
</reference>
<feature type="non-terminal residue" evidence="2">
    <location>
        <position position="121"/>
    </location>
</feature>
<organism evidence="2">
    <name type="scientific">Zeugodacus cucurbitae</name>
    <name type="common">Melon fruit fly</name>
    <name type="synonym">Bactrocera cucurbitae</name>
    <dbReference type="NCBI Taxonomy" id="28588"/>
    <lineage>
        <taxon>Eukaryota</taxon>
        <taxon>Metazoa</taxon>
        <taxon>Ecdysozoa</taxon>
        <taxon>Arthropoda</taxon>
        <taxon>Hexapoda</taxon>
        <taxon>Insecta</taxon>
        <taxon>Pterygota</taxon>
        <taxon>Neoptera</taxon>
        <taxon>Endopterygota</taxon>
        <taxon>Diptera</taxon>
        <taxon>Brachycera</taxon>
        <taxon>Muscomorpha</taxon>
        <taxon>Tephritoidea</taxon>
        <taxon>Tephritidae</taxon>
        <taxon>Zeugodacus</taxon>
        <taxon>Zeugodacus</taxon>
    </lineage>
</organism>
<evidence type="ECO:0008006" key="3">
    <source>
        <dbReference type="Google" id="ProtNLM"/>
    </source>
</evidence>
<proteinExistence type="predicted"/>
<protein>
    <recommendedName>
        <fullName evidence="3">Phlebovirus glycoprotein G2 fusion domain-containing protein</fullName>
    </recommendedName>
</protein>